<organism evidence="3 4">
    <name type="scientific">Segnochrobactrum spirostomi</name>
    <dbReference type="NCBI Taxonomy" id="2608987"/>
    <lineage>
        <taxon>Bacteria</taxon>
        <taxon>Pseudomonadati</taxon>
        <taxon>Pseudomonadota</taxon>
        <taxon>Alphaproteobacteria</taxon>
        <taxon>Hyphomicrobiales</taxon>
        <taxon>Segnochrobactraceae</taxon>
        <taxon>Segnochrobactrum</taxon>
    </lineage>
</organism>
<dbReference type="RefSeq" id="WP_153490245.1">
    <property type="nucleotide sequence ID" value="NZ_VWNA01000003.1"/>
</dbReference>
<dbReference type="AlphaFoldDB" id="A0A6A7Y7R2"/>
<keyword evidence="4" id="KW-1185">Reference proteome</keyword>
<dbReference type="Proteomes" id="UP000332515">
    <property type="component" value="Unassembled WGS sequence"/>
</dbReference>
<dbReference type="EMBL" id="VWNA01000003">
    <property type="protein sequence ID" value="MQT15313.1"/>
    <property type="molecule type" value="Genomic_DNA"/>
</dbReference>
<keyword evidence="1" id="KW-0560">Oxidoreductase</keyword>
<sequence length="265" mass="29567">MRDIATLIDLDTYPLDRKDSPEWQALVASSKAALAADGMFNLKNFLRPGVAAEAAAEIAPVMGTVSHTHKRVHNIYFKPEIPELAPDHPALRKVETVSHTLCADQIARSIVLAIYDYAPLVRFLAATMDKPMLHPMADPLARANVMSYRAGEALNWHFDRSEFTTTLLLQAPEAGGEFEYRTDLRSDDDPNFDGVARLLRGEDPEARILRLRPGTLNVFRGKNTAHRVTPVQGGRDRMIAVFSYYERPGVTFTAEERLGFYGRAA</sequence>
<evidence type="ECO:0000313" key="3">
    <source>
        <dbReference type="EMBL" id="MQT15313.1"/>
    </source>
</evidence>
<dbReference type="GO" id="GO:0016491">
    <property type="term" value="F:oxidoreductase activity"/>
    <property type="evidence" value="ECO:0007669"/>
    <property type="project" value="UniProtKB-KW"/>
</dbReference>
<dbReference type="InterPro" id="IPR056470">
    <property type="entry name" value="BesD/HalB-like"/>
</dbReference>
<accession>A0A6A7Y7R2</accession>
<dbReference type="Pfam" id="PF23169">
    <property type="entry name" value="HalD"/>
    <property type="match status" value="1"/>
</dbReference>
<comment type="caution">
    <text evidence="3">The sequence shown here is derived from an EMBL/GenBank/DDBJ whole genome shotgun (WGS) entry which is preliminary data.</text>
</comment>
<keyword evidence="1" id="KW-0479">Metal-binding</keyword>
<dbReference type="InterPro" id="IPR005123">
    <property type="entry name" value="Oxoglu/Fe-dep_dioxygenase_dom"/>
</dbReference>
<name>A0A6A7Y7R2_9HYPH</name>
<dbReference type="GO" id="GO:0046872">
    <property type="term" value="F:metal ion binding"/>
    <property type="evidence" value="ECO:0007669"/>
    <property type="project" value="UniProtKB-KW"/>
</dbReference>
<reference evidence="3 4" key="1">
    <citation type="submission" date="2019-09" db="EMBL/GenBank/DDBJ databases">
        <title>Segnochrobactrum spirostomi gen. nov., sp. nov., isolated from the ciliate Spirostomum cf. yagiui and description of a novel family, Segnochrobactraceae fam. nov. within the order Rhizobiales of the class Alphaproteobacteria.</title>
        <authorList>
            <person name="Akter S."/>
            <person name="Shazib S.U.A."/>
            <person name="Shin M.K."/>
        </authorList>
    </citation>
    <scope>NUCLEOTIDE SEQUENCE [LARGE SCALE GENOMIC DNA]</scope>
    <source>
        <strain evidence="3 4">Sp-1</strain>
    </source>
</reference>
<dbReference type="PROSITE" id="PS51471">
    <property type="entry name" value="FE2OG_OXY"/>
    <property type="match status" value="1"/>
</dbReference>
<keyword evidence="1" id="KW-0408">Iron</keyword>
<evidence type="ECO:0000313" key="4">
    <source>
        <dbReference type="Proteomes" id="UP000332515"/>
    </source>
</evidence>
<gene>
    <name evidence="3" type="ORF">F0357_22185</name>
</gene>
<proteinExistence type="inferred from homology"/>
<evidence type="ECO:0000259" key="2">
    <source>
        <dbReference type="PROSITE" id="PS51471"/>
    </source>
</evidence>
<evidence type="ECO:0000256" key="1">
    <source>
        <dbReference type="RuleBase" id="RU003682"/>
    </source>
</evidence>
<comment type="similarity">
    <text evidence="1">Belongs to the iron/ascorbate-dependent oxidoreductase family.</text>
</comment>
<protein>
    <submittedName>
        <fullName evidence="3">2OG-Fe(II) oxygenase</fullName>
    </submittedName>
</protein>
<feature type="domain" description="Fe2OG dioxygenase" evidence="2">
    <location>
        <begin position="139"/>
        <end position="246"/>
    </location>
</feature>
<dbReference type="Gene3D" id="2.60.120.620">
    <property type="entry name" value="q2cbj1_9rhob like domain"/>
    <property type="match status" value="1"/>
</dbReference>